<name>A0A9W7L4R5_9STRA</name>
<evidence type="ECO:0000259" key="7">
    <source>
        <dbReference type="PROSITE" id="PS50222"/>
    </source>
</evidence>
<organism evidence="8 9">
    <name type="scientific">Triparma columacea</name>
    <dbReference type="NCBI Taxonomy" id="722753"/>
    <lineage>
        <taxon>Eukaryota</taxon>
        <taxon>Sar</taxon>
        <taxon>Stramenopiles</taxon>
        <taxon>Ochrophyta</taxon>
        <taxon>Bolidophyceae</taxon>
        <taxon>Parmales</taxon>
        <taxon>Triparmaceae</taxon>
        <taxon>Triparma</taxon>
    </lineage>
</organism>
<evidence type="ECO:0000313" key="9">
    <source>
        <dbReference type="Proteomes" id="UP001165065"/>
    </source>
</evidence>
<protein>
    <recommendedName>
        <fullName evidence="7">EF-hand domain-containing protein</fullName>
    </recommendedName>
</protein>
<dbReference type="InterPro" id="IPR011992">
    <property type="entry name" value="EF-hand-dom_pair"/>
</dbReference>
<dbReference type="InterPro" id="IPR001680">
    <property type="entry name" value="WD40_rpt"/>
</dbReference>
<dbReference type="GO" id="GO:0008017">
    <property type="term" value="F:microtubule binding"/>
    <property type="evidence" value="ECO:0007669"/>
    <property type="project" value="TreeGrafter"/>
</dbReference>
<feature type="repeat" description="WD" evidence="5">
    <location>
        <begin position="1344"/>
        <end position="1378"/>
    </location>
</feature>
<feature type="domain" description="EF-hand" evidence="7">
    <location>
        <begin position="145"/>
        <end position="180"/>
    </location>
</feature>
<dbReference type="InterPro" id="IPR036322">
    <property type="entry name" value="WD40_repeat_dom_sf"/>
</dbReference>
<dbReference type="InterPro" id="IPR050630">
    <property type="entry name" value="WD_repeat_EMAP"/>
</dbReference>
<reference evidence="9" key="1">
    <citation type="journal article" date="2023" name="Commun. Biol.">
        <title>Genome analysis of Parmales, the sister group of diatoms, reveals the evolutionary specialization of diatoms from phago-mixotrophs to photoautotrophs.</title>
        <authorList>
            <person name="Ban H."/>
            <person name="Sato S."/>
            <person name="Yoshikawa S."/>
            <person name="Yamada K."/>
            <person name="Nakamura Y."/>
            <person name="Ichinomiya M."/>
            <person name="Sato N."/>
            <person name="Blanc-Mathieu R."/>
            <person name="Endo H."/>
            <person name="Kuwata A."/>
            <person name="Ogata H."/>
        </authorList>
    </citation>
    <scope>NUCLEOTIDE SEQUENCE [LARGE SCALE GENOMIC DNA]</scope>
</reference>
<evidence type="ECO:0000256" key="4">
    <source>
        <dbReference type="ARBA" id="ARBA00022837"/>
    </source>
</evidence>
<dbReference type="PROSITE" id="PS50294">
    <property type="entry name" value="WD_REPEATS_REGION"/>
    <property type="match status" value="1"/>
</dbReference>
<dbReference type="InterPro" id="IPR002048">
    <property type="entry name" value="EF_hand_dom"/>
</dbReference>
<feature type="repeat" description="WD" evidence="5">
    <location>
        <begin position="740"/>
        <end position="772"/>
    </location>
</feature>
<dbReference type="PRINTS" id="PR00450">
    <property type="entry name" value="RECOVERIN"/>
</dbReference>
<evidence type="ECO:0000313" key="8">
    <source>
        <dbReference type="EMBL" id="GMI28746.1"/>
    </source>
</evidence>
<dbReference type="Proteomes" id="UP001165065">
    <property type="component" value="Unassembled WGS sequence"/>
</dbReference>
<dbReference type="SUPFAM" id="SSF50978">
    <property type="entry name" value="WD40 repeat-like"/>
    <property type="match status" value="4"/>
</dbReference>
<dbReference type="PROSITE" id="PS50082">
    <property type="entry name" value="WD_REPEATS_2"/>
    <property type="match status" value="5"/>
</dbReference>
<dbReference type="Gene3D" id="1.10.238.10">
    <property type="entry name" value="EF-hand"/>
    <property type="match status" value="1"/>
</dbReference>
<evidence type="ECO:0000256" key="2">
    <source>
        <dbReference type="ARBA" id="ARBA00022574"/>
    </source>
</evidence>
<accession>A0A9W7L4R5</accession>
<evidence type="ECO:0000256" key="1">
    <source>
        <dbReference type="ARBA" id="ARBA00006489"/>
    </source>
</evidence>
<evidence type="ECO:0000256" key="3">
    <source>
        <dbReference type="ARBA" id="ARBA00022737"/>
    </source>
</evidence>
<keyword evidence="9" id="KW-1185">Reference proteome</keyword>
<dbReference type="CDD" id="cd00051">
    <property type="entry name" value="EFh"/>
    <property type="match status" value="1"/>
</dbReference>
<evidence type="ECO:0000256" key="5">
    <source>
        <dbReference type="PROSITE-ProRule" id="PRU00221"/>
    </source>
</evidence>
<keyword evidence="2 5" id="KW-0853">WD repeat</keyword>
<dbReference type="OrthoDB" id="47802at2759"/>
<sequence>MGNSLAHPSPLLRETEIFALWTIDDLRTLHQAFSRQVKGFSMIRTQFVSVLSFKSDLSNSFLDKLFDKLDNDGDGRIDGLEFMGGITLCCKGTFEEKAKFAFELYDFNLNAALSTTEICIMMQSTICGMLVLTGGSESDEPDVAAFESLAKSALERADSDGSGQVTFDEFVEWARSNVAVMGAVEQLGRVTGIVKVNMEDEDSAEEEEDDLLTTSTKGFKGEIITADRDEVWEAVNTSRCDLLESMEDEKSKERMERIKKACIRTSMPTGSPQKNVNDGPPTYLELEWVYGYNNRYRGNLDYLKSPDDTEKEGRTRFVYPAACIAVVYHKFRETQTFYKSHTDDIMSLSVHPGGIYVATGQRGNKAPVHVWNSENLETEAVLSLHTRGVNLLAWGEDGSRLVSVGVDDSHIVALWDWRVNKMVASGIGGEGVLLGVAISEDGKTIVAVGVKQILFFTVDGRALRSKKGLIGSNSGGIRQAFCSCSYLNNDAYVGCASGEIYRFNNRRLVAVYQAHGVSEPVNSLERCKVSGGLISGGEDGLVLIWDKSMKMVGSPTDMAEDVGEERIGTAGVVTDCSVVSSQMSGNFVLLGTRGGDIFEVKKTDSDRYVKKIVCSHGDRYANCLAAHPAELVFASSGSDKTLRIWSVRRKVLVDMRVIPAAGTALCFSSGDGEFLCLGMSTGGVAIFDMTLNVVNTFQHSDKAISCAQYSPDGTLLAVGSEDTNIYLYSVDRGYSRTGVCRGHPSPITHIDFSTSSRFLQSNDATHNIMLWDQWGDAVSSRAEKLARTSCTVNPNCVGIWQDCNGGEITSVNVDPTTSVLCAGDNFGRLKLYNYPVSTGGSLHLTFRGHSGAVSNVRFSDGGHYMYSMGKTDCCIMQYKHELDIMEPSDDEAEGEEKKEMNETEATTSSSSSSSGMTPAKSTAPLEELSVSDPFLLDELHAAEALTTKSSESSIPKEQERVKHYLSMIAEPTGFHFKDELLGSTDCDLELQWVHGYRSQDCRNTLRYSSSGSVIYNCAALGVCYNKPTDTQHFQQGTHTDDILSLAIHPDGNICATGQVGDNPMIVVWDVSTQQTKSILSGFHRRGVALLQFNSTGKLLVSVGLDDHNSLAVYNWEQNRCIATAVVSKSKVMATCFVGDRVVTGGSGFLKFWTLNGNDFSCQNGIFKKGAGVRGREDFFVMCAEPLDGNFCLTTGVNGEMVVWDGCEALSGKNLVVGGGKLFRHKESLNALFTNPTTKEVVTGDRSGVVGVWKWDGEECNLTLCKAFRLEDLEFDLSSVSIRSVCTMNGDELLIGTGGSEIVEVKSAAIGDFSTFEGAKGGPTIDWPKDIAVNVISEGHCAGEVWGLAVHPGKNEFVTAGDDRVLRLWNTTSKDCLRKRILEWKCRALAYSPLGSWNQDQPHLACGLNNGNIIVVDGGLRNDHVLAKLTQPTQWIQEISYTFEGSTMVVGTHDNCIYVYDVQNAYSLAGKIDSFSSFLTHIDFGILLREGETMNERGMVVDAKGGKRSRNVEVDEIWMQVCTGDDSISFWNVKTMEEEKSANKLKDLVFATYSQTLGFPVQGIKGKGKSKVLSVDRNHIYRKVPVLATSDELGVIRLYNYPCVHEGAAEKTFLGHSAAVTNIRFTFDDGSLVSVGGGDRTVCVWKTDIVEEARELDAAGVVSDSEGGGGFEGDVEADEDDEGLFDMAQGKRSGGDEFMAVKPYLGAIREPSTWKEPEDCGEQPDGELSLNFVYGYRSDCRNNLSYGDSVTEIVYHVAGVGIKYDLEEKSQLFNLAHSDDICSCAVHPQGHTVATGEIGKTPAIVLWDSNSGSTLMTMKDYHKRGVNLLTFSDDGKLLYSVGMDDDHSIAVYSSEGSHSNLGTLIAKAKGSRNKMLAIASFGENSFCLAGKNEVKFFQVNAVKGELSSKKGLFGKKAKNKVCVSCNYLGPDAVTGQADGSMYLWKGRNASIVRRGHSAAVNTLRKCQHGLVSGGKDGLVIVWSESLTATKTFDLMKLAGLAKPIVGDVRSVSSMGNKILVGTKSSDILELDIPTGEARGLLNGHYGGELWGIDYNPTGVNVATVGDEGVLCVWDTKKHQRVGWTNVGKARGVCYMTDGSVIAVGLYSGNVAVYSEDNLVKKADVKVAKEWIQCMKYSPDGNTLAVGSHDNNIYLLETRTYTRRSVLKGHSSFITHLDWSSDNKFLQSNCGAYELLYWNNRNGAQIKSPSSLKDVGWDTWTCVLGWPVQSIWQGASGNDINCCVKVGGSLVTGGDDGGVKMFKYPVVKSKAKMKLYKGHTSHVTNVCQGDGGKTVFSTGGMDRAVLQFNVVE</sequence>
<dbReference type="InterPro" id="IPR055442">
    <property type="entry name" value="Beta-prop_EML-like_2nd"/>
</dbReference>
<dbReference type="PROSITE" id="PS00018">
    <property type="entry name" value="EF_HAND_1"/>
    <property type="match status" value="2"/>
</dbReference>
<dbReference type="InterPro" id="IPR015943">
    <property type="entry name" value="WD40/YVTN_repeat-like_dom_sf"/>
</dbReference>
<dbReference type="GO" id="GO:0005509">
    <property type="term" value="F:calcium ion binding"/>
    <property type="evidence" value="ECO:0007669"/>
    <property type="project" value="InterPro"/>
</dbReference>
<feature type="repeat" description="WD" evidence="5">
    <location>
        <begin position="697"/>
        <end position="733"/>
    </location>
</feature>
<feature type="repeat" description="WD" evidence="5">
    <location>
        <begin position="2165"/>
        <end position="2206"/>
    </location>
</feature>
<feature type="repeat" description="WD" evidence="5">
    <location>
        <begin position="1612"/>
        <end position="1654"/>
    </location>
</feature>
<gene>
    <name evidence="8" type="ORF">TrCOL_g6834</name>
</gene>
<dbReference type="SMART" id="SM00320">
    <property type="entry name" value="WD40"/>
    <property type="match status" value="25"/>
</dbReference>
<dbReference type="SUPFAM" id="SSF47473">
    <property type="entry name" value="EF-hand"/>
    <property type="match status" value="1"/>
</dbReference>
<comment type="caution">
    <text evidence="8">The sequence shown here is derived from an EMBL/GenBank/DDBJ whole genome shotgun (WGS) entry which is preliminary data.</text>
</comment>
<feature type="region of interest" description="Disordered" evidence="6">
    <location>
        <begin position="887"/>
        <end position="923"/>
    </location>
</feature>
<feature type="domain" description="EF-hand" evidence="7">
    <location>
        <begin position="57"/>
        <end position="92"/>
    </location>
</feature>
<dbReference type="PROSITE" id="PS50222">
    <property type="entry name" value="EF_HAND_2"/>
    <property type="match status" value="2"/>
</dbReference>
<dbReference type="EMBL" id="BRYA01000668">
    <property type="protein sequence ID" value="GMI28746.1"/>
    <property type="molecule type" value="Genomic_DNA"/>
</dbReference>
<dbReference type="Pfam" id="PF23414">
    <property type="entry name" value="Beta-prop_EML_2"/>
    <property type="match status" value="4"/>
</dbReference>
<dbReference type="InterPro" id="IPR011047">
    <property type="entry name" value="Quinoprotein_ADH-like_sf"/>
</dbReference>
<evidence type="ECO:0000256" key="6">
    <source>
        <dbReference type="SAM" id="MobiDB-lite"/>
    </source>
</evidence>
<dbReference type="Pfam" id="PF03451">
    <property type="entry name" value="HELP"/>
    <property type="match status" value="2"/>
</dbReference>
<keyword evidence="4" id="KW-0106">Calcium</keyword>
<keyword evidence="3" id="KW-0677">Repeat</keyword>
<dbReference type="SMART" id="SM00054">
    <property type="entry name" value="EFh"/>
    <property type="match status" value="3"/>
</dbReference>
<feature type="compositionally biased region" description="Low complexity" evidence="6">
    <location>
        <begin position="903"/>
        <end position="914"/>
    </location>
</feature>
<dbReference type="PANTHER" id="PTHR13720:SF33">
    <property type="entry name" value="HELP DOMAIN-CONTAINING PROTEIN"/>
    <property type="match status" value="1"/>
</dbReference>
<dbReference type="InterPro" id="IPR055439">
    <property type="entry name" value="Beta-prop_EML_1st"/>
</dbReference>
<dbReference type="Pfam" id="PF13202">
    <property type="entry name" value="EF-hand_5"/>
    <property type="match status" value="1"/>
</dbReference>
<dbReference type="Gene3D" id="2.130.10.10">
    <property type="entry name" value="YVTN repeat-like/Quinoprotein amine dehydrogenase"/>
    <property type="match status" value="6"/>
</dbReference>
<dbReference type="Pfam" id="PF23409">
    <property type="entry name" value="Beta-prop_EML"/>
    <property type="match status" value="3"/>
</dbReference>
<dbReference type="SUPFAM" id="SSF50998">
    <property type="entry name" value="Quinoprotein alcohol dehydrogenase-like"/>
    <property type="match status" value="1"/>
</dbReference>
<proteinExistence type="inferred from homology"/>
<dbReference type="InterPro" id="IPR005108">
    <property type="entry name" value="HELP"/>
</dbReference>
<dbReference type="InterPro" id="IPR018247">
    <property type="entry name" value="EF_Hand_1_Ca_BS"/>
</dbReference>
<dbReference type="FunFam" id="2.130.10.10:FF:000320">
    <property type="entry name" value="echinoderm microtubule-associated protein-like 6"/>
    <property type="match status" value="1"/>
</dbReference>
<comment type="similarity">
    <text evidence="1">Belongs to the WD repeat EMAP family.</text>
</comment>
<dbReference type="PANTHER" id="PTHR13720">
    <property type="entry name" value="WD-40 REPEAT PROTEIN"/>
    <property type="match status" value="1"/>
</dbReference>